<evidence type="ECO:0000313" key="3">
    <source>
        <dbReference type="Proteomes" id="UP000244336"/>
    </source>
</evidence>
<organism evidence="2 3">
    <name type="scientific">Panicum hallii var. hallii</name>
    <dbReference type="NCBI Taxonomy" id="1504633"/>
    <lineage>
        <taxon>Eukaryota</taxon>
        <taxon>Viridiplantae</taxon>
        <taxon>Streptophyta</taxon>
        <taxon>Embryophyta</taxon>
        <taxon>Tracheophyta</taxon>
        <taxon>Spermatophyta</taxon>
        <taxon>Magnoliopsida</taxon>
        <taxon>Liliopsida</taxon>
        <taxon>Poales</taxon>
        <taxon>Poaceae</taxon>
        <taxon>PACMAD clade</taxon>
        <taxon>Panicoideae</taxon>
        <taxon>Panicodae</taxon>
        <taxon>Paniceae</taxon>
        <taxon>Panicinae</taxon>
        <taxon>Panicum</taxon>
        <taxon>Panicum sect. Panicum</taxon>
    </lineage>
</organism>
<dbReference type="AlphaFoldDB" id="A0A2T7ERZ1"/>
<evidence type="ECO:0000313" key="2">
    <source>
        <dbReference type="EMBL" id="PUZ70587.1"/>
    </source>
</evidence>
<name>A0A2T7ERZ1_9POAL</name>
<gene>
    <name evidence="2" type="ORF">GQ55_2G243700</name>
</gene>
<dbReference type="Proteomes" id="UP000244336">
    <property type="component" value="Chromosome 2"/>
</dbReference>
<reference evidence="2 3" key="1">
    <citation type="submission" date="2018-04" db="EMBL/GenBank/DDBJ databases">
        <title>WGS assembly of Panicum hallii var. hallii HAL2.</title>
        <authorList>
            <person name="Lovell J."/>
            <person name="Jenkins J."/>
            <person name="Lowry D."/>
            <person name="Mamidi S."/>
            <person name="Sreedasyam A."/>
            <person name="Weng X."/>
            <person name="Barry K."/>
            <person name="Bonette J."/>
            <person name="Campitelli B."/>
            <person name="Daum C."/>
            <person name="Gordon S."/>
            <person name="Gould B."/>
            <person name="Lipzen A."/>
            <person name="MacQueen A."/>
            <person name="Palacio-Mejia J."/>
            <person name="Plott C."/>
            <person name="Shakirov E."/>
            <person name="Shu S."/>
            <person name="Yoshinaga Y."/>
            <person name="Zane M."/>
            <person name="Rokhsar D."/>
            <person name="Grimwood J."/>
            <person name="Schmutz J."/>
            <person name="Juenger T."/>
        </authorList>
    </citation>
    <scope>NUCLEOTIDE SEQUENCE [LARGE SCALE GENOMIC DNA]</scope>
    <source>
        <strain evidence="3">cv. HAL2</strain>
    </source>
</reference>
<evidence type="ECO:0000256" key="1">
    <source>
        <dbReference type="SAM" id="MobiDB-lite"/>
    </source>
</evidence>
<feature type="region of interest" description="Disordered" evidence="1">
    <location>
        <begin position="27"/>
        <end position="61"/>
    </location>
</feature>
<feature type="compositionally biased region" description="Basic residues" evidence="1">
    <location>
        <begin position="33"/>
        <end position="44"/>
    </location>
</feature>
<dbReference type="Gramene" id="PUZ70587">
    <property type="protein sequence ID" value="PUZ70587"/>
    <property type="gene ID" value="GQ55_2G243700"/>
</dbReference>
<protein>
    <submittedName>
        <fullName evidence="2">Uncharacterized protein</fullName>
    </submittedName>
</protein>
<proteinExistence type="predicted"/>
<sequence length="61" mass="6828">MNEQTFRRHGHETTGPEVESLVAATAATAEHEHHRRCSAARRTSRVLASASGDRWDEGRPF</sequence>
<keyword evidence="3" id="KW-1185">Reference proteome</keyword>
<dbReference type="EMBL" id="CM009750">
    <property type="protein sequence ID" value="PUZ70587.1"/>
    <property type="molecule type" value="Genomic_DNA"/>
</dbReference>
<accession>A0A2T7ERZ1</accession>